<dbReference type="FunFam" id="3.30.740.10:FF:000004">
    <property type="entry name" value="Dynein light chain"/>
    <property type="match status" value="1"/>
</dbReference>
<keyword evidence="3" id="KW-1185">Reference proteome</keyword>
<dbReference type="InterPro" id="IPR037177">
    <property type="entry name" value="DLC_sf"/>
</dbReference>
<organism evidence="2 3">
    <name type="scientific">Thalictrum thalictroides</name>
    <name type="common">Rue-anemone</name>
    <name type="synonym">Anemone thalictroides</name>
    <dbReference type="NCBI Taxonomy" id="46969"/>
    <lineage>
        <taxon>Eukaryota</taxon>
        <taxon>Viridiplantae</taxon>
        <taxon>Streptophyta</taxon>
        <taxon>Embryophyta</taxon>
        <taxon>Tracheophyta</taxon>
        <taxon>Spermatophyta</taxon>
        <taxon>Magnoliopsida</taxon>
        <taxon>Ranunculales</taxon>
        <taxon>Ranunculaceae</taxon>
        <taxon>Thalictroideae</taxon>
        <taxon>Thalictrum</taxon>
    </lineage>
</organism>
<comment type="caution">
    <text evidence="2">The sequence shown here is derived from an EMBL/GenBank/DDBJ whole genome shotgun (WGS) entry which is preliminary data.</text>
</comment>
<dbReference type="GO" id="GO:0007017">
    <property type="term" value="P:microtubule-based process"/>
    <property type="evidence" value="ECO:0007669"/>
    <property type="project" value="InterPro"/>
</dbReference>
<name>A0A7J6WJ64_THATH</name>
<dbReference type="PANTHER" id="PTHR11886:SF78">
    <property type="entry name" value="DYNEIN LIGHT CHAIN"/>
    <property type="match status" value="1"/>
</dbReference>
<protein>
    <recommendedName>
        <fullName evidence="1">Dynein light chain</fullName>
    </recommendedName>
</protein>
<evidence type="ECO:0000313" key="2">
    <source>
        <dbReference type="EMBL" id="KAF5197391.1"/>
    </source>
</evidence>
<evidence type="ECO:0000256" key="1">
    <source>
        <dbReference type="RuleBase" id="RU365010"/>
    </source>
</evidence>
<dbReference type="OrthoDB" id="10033309at2759"/>
<keyword evidence="1" id="KW-0505">Motor protein</keyword>
<keyword evidence="1" id="KW-0206">Cytoskeleton</keyword>
<dbReference type="EMBL" id="JABWDY010014767">
    <property type="protein sequence ID" value="KAF5197391.1"/>
    <property type="molecule type" value="Genomic_DNA"/>
</dbReference>
<dbReference type="SMART" id="SM01375">
    <property type="entry name" value="Dynein_light"/>
    <property type="match status" value="1"/>
</dbReference>
<comment type="subcellular location">
    <subcellularLocation>
        <location evidence="1">Cytoplasm</location>
        <location evidence="1">Cytoskeleton</location>
    </subcellularLocation>
</comment>
<keyword evidence="1" id="KW-0493">Microtubule</keyword>
<dbReference type="SUPFAM" id="SSF54648">
    <property type="entry name" value="DLC"/>
    <property type="match status" value="1"/>
</dbReference>
<dbReference type="PANTHER" id="PTHR11886">
    <property type="entry name" value="DYNEIN LIGHT CHAIN"/>
    <property type="match status" value="1"/>
</dbReference>
<proteinExistence type="inferred from homology"/>
<dbReference type="Gene3D" id="3.30.740.10">
    <property type="entry name" value="Protein Inhibitor Of Neuronal Nitric Oxide Synthase"/>
    <property type="match status" value="1"/>
</dbReference>
<keyword evidence="1" id="KW-0243">Dynein</keyword>
<comment type="similarity">
    <text evidence="1">Belongs to the dynein light chain family.</text>
</comment>
<reference evidence="2 3" key="1">
    <citation type="submission" date="2020-06" db="EMBL/GenBank/DDBJ databases">
        <title>Transcriptomic and genomic resources for Thalictrum thalictroides and T. hernandezii: Facilitating candidate gene discovery in an emerging model plant lineage.</title>
        <authorList>
            <person name="Arias T."/>
            <person name="Riano-Pachon D.M."/>
            <person name="Di Stilio V.S."/>
        </authorList>
    </citation>
    <scope>NUCLEOTIDE SEQUENCE [LARGE SCALE GENOMIC DNA]</scope>
    <source>
        <strain evidence="3">cv. WT478/WT964</strain>
        <tissue evidence="2">Leaves</tissue>
    </source>
</reference>
<accession>A0A7J6WJ64</accession>
<dbReference type="AlphaFoldDB" id="A0A7J6WJ64"/>
<dbReference type="GO" id="GO:0045505">
    <property type="term" value="F:dynein intermediate chain binding"/>
    <property type="evidence" value="ECO:0007669"/>
    <property type="project" value="TreeGrafter"/>
</dbReference>
<keyword evidence="1" id="KW-0963">Cytoplasm</keyword>
<gene>
    <name evidence="2" type="ORF">FRX31_013022</name>
</gene>
<dbReference type="InterPro" id="IPR001372">
    <property type="entry name" value="Dynein_light_chain_typ-1/2"/>
</dbReference>
<sequence length="106" mass="11814">MLEGKALVEDTDMPVKMQMQAMTSASQALDLYDVSDCKSIAAYIKKEFDMRFGPGWQCVVGSNFGCFFTHTQGTFIYFALESLKFLIFKGVSSPPPAFVYKGNIDN</sequence>
<evidence type="ECO:0000313" key="3">
    <source>
        <dbReference type="Proteomes" id="UP000554482"/>
    </source>
</evidence>
<dbReference type="GO" id="GO:0005874">
    <property type="term" value="C:microtubule"/>
    <property type="evidence" value="ECO:0007669"/>
    <property type="project" value="UniProtKB-KW"/>
</dbReference>
<dbReference type="Proteomes" id="UP000554482">
    <property type="component" value="Unassembled WGS sequence"/>
</dbReference>
<dbReference type="GO" id="GO:0005868">
    <property type="term" value="C:cytoplasmic dynein complex"/>
    <property type="evidence" value="ECO:0007669"/>
    <property type="project" value="TreeGrafter"/>
</dbReference>
<dbReference type="Pfam" id="PF01221">
    <property type="entry name" value="Dynein_light"/>
    <property type="match status" value="1"/>
</dbReference>